<proteinExistence type="predicted"/>
<comment type="caution">
    <text evidence="2">The sequence shown here is derived from an EMBL/GenBank/DDBJ whole genome shotgun (WGS) entry which is preliminary data.</text>
</comment>
<name>V5BWR7_9GAMM</name>
<dbReference type="eggNOG" id="COG0631">
    <property type="taxonomic scope" value="Bacteria"/>
</dbReference>
<dbReference type="Gene3D" id="3.60.40.10">
    <property type="entry name" value="PPM-type phosphatase domain"/>
    <property type="match status" value="1"/>
</dbReference>
<dbReference type="RefSeq" id="WP_023495819.1">
    <property type="nucleotide sequence ID" value="NZ_AYLO01000112.1"/>
</dbReference>
<dbReference type="PATRIC" id="fig|1116472.3.peg.3165"/>
<dbReference type="SMART" id="SM00331">
    <property type="entry name" value="PP2C_SIG"/>
    <property type="match status" value="1"/>
</dbReference>
<gene>
    <name evidence="2" type="primary">prpC</name>
    <name evidence="2" type="ORF">MGMO_120c00490</name>
</gene>
<reference evidence="2 3" key="1">
    <citation type="journal article" date="2013" name="Genome Announc.">
        <title>Draft Genome Sequence of the Methanotrophic Gammaproteobacterium Methyloglobulus morosus DSM 22980 Strain KoM1.</title>
        <authorList>
            <person name="Poehlein A."/>
            <person name="Deutzmann J.S."/>
            <person name="Daniel R."/>
            <person name="Simeonova D.D."/>
        </authorList>
    </citation>
    <scope>NUCLEOTIDE SEQUENCE [LARGE SCALE GENOMIC DNA]</scope>
    <source>
        <strain evidence="2 3">KoM1</strain>
    </source>
</reference>
<accession>V5BWR7</accession>
<dbReference type="PROSITE" id="PS51746">
    <property type="entry name" value="PPM_2"/>
    <property type="match status" value="1"/>
</dbReference>
<dbReference type="Pfam" id="PF13672">
    <property type="entry name" value="PP2C_2"/>
    <property type="match status" value="1"/>
</dbReference>
<dbReference type="SUPFAM" id="SSF81606">
    <property type="entry name" value="PP2C-like"/>
    <property type="match status" value="1"/>
</dbReference>
<dbReference type="InterPro" id="IPR001932">
    <property type="entry name" value="PPM-type_phosphatase-like_dom"/>
</dbReference>
<sequence>MTKCHWESYGVTHTGKIRKINQDAFLDLPEKQLCLVADGMGGHKDGEYASGAIVEALLTFTPEKTIGTTVSAIHRKLQDVNQALCRLAKKGGKNEIIGSTVAVLLNYRKYCVSLWSGDSRIYLFRNGKLNQITNDHNYESFLLANGISADEAKAHPFAQSLTHAVGSEEEFFLEAKIQETRPNDIFLLCSDGLNKELADAEIEAILQTTAIKEAIGQLLDLCLQRGARDNVTIALTQFIGG</sequence>
<evidence type="ECO:0000313" key="2">
    <source>
        <dbReference type="EMBL" id="ESS70662.1"/>
    </source>
</evidence>
<dbReference type="OrthoDB" id="9801841at2"/>
<dbReference type="Proteomes" id="UP000017842">
    <property type="component" value="Unassembled WGS sequence"/>
</dbReference>
<keyword evidence="2" id="KW-0378">Hydrolase</keyword>
<dbReference type="GO" id="GO:0004722">
    <property type="term" value="F:protein serine/threonine phosphatase activity"/>
    <property type="evidence" value="ECO:0007669"/>
    <property type="project" value="UniProtKB-EC"/>
</dbReference>
<dbReference type="STRING" id="1116472.MGMO_120c00490"/>
<evidence type="ECO:0000259" key="1">
    <source>
        <dbReference type="PROSITE" id="PS51746"/>
    </source>
</evidence>
<dbReference type="CDD" id="cd00143">
    <property type="entry name" value="PP2Cc"/>
    <property type="match status" value="1"/>
</dbReference>
<dbReference type="EC" id="3.1.3.16" evidence="2"/>
<protein>
    <submittedName>
        <fullName evidence="2">Protein phosphatase PrpC</fullName>
        <ecNumber evidence="2">3.1.3.16</ecNumber>
    </submittedName>
</protein>
<dbReference type="EMBL" id="AYLO01000112">
    <property type="protein sequence ID" value="ESS70662.1"/>
    <property type="molecule type" value="Genomic_DNA"/>
</dbReference>
<keyword evidence="3" id="KW-1185">Reference proteome</keyword>
<organism evidence="2 3">
    <name type="scientific">Methyloglobulus morosus KoM1</name>
    <dbReference type="NCBI Taxonomy" id="1116472"/>
    <lineage>
        <taxon>Bacteria</taxon>
        <taxon>Pseudomonadati</taxon>
        <taxon>Pseudomonadota</taxon>
        <taxon>Gammaproteobacteria</taxon>
        <taxon>Methylococcales</taxon>
        <taxon>Methylococcaceae</taxon>
        <taxon>Methyloglobulus</taxon>
    </lineage>
</organism>
<dbReference type="AlphaFoldDB" id="V5BWR7"/>
<evidence type="ECO:0000313" key="3">
    <source>
        <dbReference type="Proteomes" id="UP000017842"/>
    </source>
</evidence>
<feature type="domain" description="PPM-type phosphatase" evidence="1">
    <location>
        <begin position="8"/>
        <end position="238"/>
    </location>
</feature>
<dbReference type="InterPro" id="IPR036457">
    <property type="entry name" value="PPM-type-like_dom_sf"/>
</dbReference>
<dbReference type="SMART" id="SM00332">
    <property type="entry name" value="PP2Cc"/>
    <property type="match status" value="1"/>
</dbReference>